<feature type="region of interest" description="Disordered" evidence="1">
    <location>
        <begin position="387"/>
        <end position="406"/>
    </location>
</feature>
<evidence type="ECO:0000256" key="1">
    <source>
        <dbReference type="SAM" id="MobiDB-lite"/>
    </source>
</evidence>
<evidence type="ECO:0000313" key="4">
    <source>
        <dbReference type="Proteomes" id="UP001596492"/>
    </source>
</evidence>
<dbReference type="InterPro" id="IPR011990">
    <property type="entry name" value="TPR-like_helical_dom_sf"/>
</dbReference>
<dbReference type="SUPFAM" id="SSF48452">
    <property type="entry name" value="TPR-like"/>
    <property type="match status" value="1"/>
</dbReference>
<sequence>MNYWRKLGKSILKQIRTIFSCILNTKALKLALLATAVPMVLTQQALAQRVVSLTADDKGGYARLVAKWSDGDETAPQIDASIQSRVLVLKFSEPVVLDMTPVRENLSNWVALARMDADGKTARIALKKQDARLHLSKSIDLVSVDILPEDNNSDPADVISPLVEKRKAQAIAAKIAEIPPPVEFIDELTVRASEAAGRTRIAFYWPKDVAFSAEKSGDTYSVKFDHRAKPDIAHLNIEPPAEMTHADFSNDDLGMLFNLHLASDVTPNVYKEENVVVVDLASRDAINEAKAEKQKRDAILAAAAQAEDEAKEEVRQTHHTEVAAPQQDAQKTVISAPAPKPSPMKLALPEVNKEPEAAVFGSSSEAMGLSRDVKQTTTFEPNNVSQVKVDSDEESHTRGPRETFFRGDWAEPAPISKTVKAEIESLPNGLAITVPWQAPAPVSVFNRPPASWIVFAVDSEIEIDPDQVPSRYNIEVIRQKDVVLMRVEAPEGMVASAQSEGTAWTITFAPAAVQPERFLKPVRETSETGRSSIETPLIGAAGVVWFTDPIVGDEIAAVVAFGPTSASTTPRSFVEAEMPSTAHGLVVIPLADDVSVKLHGERVVVTSSRGMAMSDGVGSASGSYAKMSSDTPTPAFIDFDAWGGLEGNYFFARKSELTRAATARDPSSKAGADVLTDLARFYIGHDFGAEALGVLGTALDGRPLLEQEAEFLGLRGAGLVMMKRYKLAEEDLSKGPLRTDKSALLWRGYAAAKMGQWERSNDFFRQAEELIFAYTGRWAAEFYTTAAEAALKANELDRARQLAGRAAGTSYREAAESASLLLGRIDEAVGETEKAYNQYITLTNDASEPVAVRAELHRLDLGAKLGKITPSEAADQLDTLRYRWRGDATEMATVGILADQYMSLGRFREALLLTQSAALRNPDEPGARELRIRLVEFFRKLYLDGEAERLDPIQALALFYEFKDLTPIGEDGDRMIRKLARRLVAFDLLDPATELLQHQVDNRVRGQGKAVIAVDLASIYLMDRQPDRALAAIASSRQPRLPRELALQRRLLEAGAYRDMGRSDHAIELLEGLEGLEAASIRADAYWKGEKWPEAAEQLATMLPVAEEADKSHMDLALKAAIAGRLAKNLGLLDKLHTGYAHLFKDTANEQSFNLITSQTDITGAALSEAVRRMADAPRVDAFAASLKQRFNGEDDTPPS</sequence>
<dbReference type="RefSeq" id="WP_382167034.1">
    <property type="nucleotide sequence ID" value="NZ_JBHTBR010000005.1"/>
</dbReference>
<dbReference type="Proteomes" id="UP001596492">
    <property type="component" value="Unassembled WGS sequence"/>
</dbReference>
<keyword evidence="2" id="KW-0732">Signal</keyword>
<protein>
    <submittedName>
        <fullName evidence="3">Tetratricopeptide repeat protein</fullName>
    </submittedName>
</protein>
<feature type="compositionally biased region" description="Basic and acidic residues" evidence="1">
    <location>
        <begin position="394"/>
        <end position="406"/>
    </location>
</feature>
<name>A0ABW2ILP2_9PROT</name>
<keyword evidence="4" id="KW-1185">Reference proteome</keyword>
<feature type="compositionally biased region" description="Basic and acidic residues" evidence="1">
    <location>
        <begin position="312"/>
        <end position="321"/>
    </location>
</feature>
<proteinExistence type="predicted"/>
<evidence type="ECO:0000313" key="3">
    <source>
        <dbReference type="EMBL" id="MFC7291796.1"/>
    </source>
</evidence>
<accession>A0ABW2ILP2</accession>
<evidence type="ECO:0000256" key="2">
    <source>
        <dbReference type="SAM" id="SignalP"/>
    </source>
</evidence>
<organism evidence="3 4">
    <name type="scientific">Hirschia litorea</name>
    <dbReference type="NCBI Taxonomy" id="1199156"/>
    <lineage>
        <taxon>Bacteria</taxon>
        <taxon>Pseudomonadati</taxon>
        <taxon>Pseudomonadota</taxon>
        <taxon>Alphaproteobacteria</taxon>
        <taxon>Hyphomonadales</taxon>
        <taxon>Hyphomonadaceae</taxon>
        <taxon>Hirschia</taxon>
    </lineage>
</organism>
<dbReference type="EMBL" id="JBHTBR010000005">
    <property type="protein sequence ID" value="MFC7291796.1"/>
    <property type="molecule type" value="Genomic_DNA"/>
</dbReference>
<feature type="chain" id="PRO_5046675320" evidence="2">
    <location>
        <begin position="48"/>
        <end position="1200"/>
    </location>
</feature>
<comment type="caution">
    <text evidence="3">The sequence shown here is derived from an EMBL/GenBank/DDBJ whole genome shotgun (WGS) entry which is preliminary data.</text>
</comment>
<feature type="region of interest" description="Disordered" evidence="1">
    <location>
        <begin position="309"/>
        <end position="330"/>
    </location>
</feature>
<reference evidence="4" key="1">
    <citation type="journal article" date="2019" name="Int. J. Syst. Evol. Microbiol.">
        <title>The Global Catalogue of Microorganisms (GCM) 10K type strain sequencing project: providing services to taxonomists for standard genome sequencing and annotation.</title>
        <authorList>
            <consortium name="The Broad Institute Genomics Platform"/>
            <consortium name="The Broad Institute Genome Sequencing Center for Infectious Disease"/>
            <person name="Wu L."/>
            <person name="Ma J."/>
        </authorList>
    </citation>
    <scope>NUCLEOTIDE SEQUENCE [LARGE SCALE GENOMIC DNA]</scope>
    <source>
        <strain evidence="4">CCUG 51308</strain>
    </source>
</reference>
<gene>
    <name evidence="3" type="ORF">ACFQS8_09235</name>
</gene>
<dbReference type="Gene3D" id="1.25.40.10">
    <property type="entry name" value="Tetratricopeptide repeat domain"/>
    <property type="match status" value="1"/>
</dbReference>
<feature type="signal peptide" evidence="2">
    <location>
        <begin position="1"/>
        <end position="47"/>
    </location>
</feature>